<dbReference type="EMBL" id="OZ023704">
    <property type="protein sequence ID" value="CAK9873003.1"/>
    <property type="molecule type" value="Genomic_DNA"/>
</dbReference>
<reference evidence="3" key="1">
    <citation type="submission" date="2024-03" db="EMBL/GenBank/DDBJ databases">
        <authorList>
            <consortium name="ELIXIR-Norway"/>
            <consortium name="Elixir Norway"/>
        </authorList>
    </citation>
    <scope>NUCLEOTIDE SEQUENCE</scope>
</reference>
<evidence type="ECO:0000259" key="2">
    <source>
        <dbReference type="Pfam" id="PF14510"/>
    </source>
</evidence>
<organism evidence="3 4">
    <name type="scientific">Sphagnum jensenii</name>
    <dbReference type="NCBI Taxonomy" id="128206"/>
    <lineage>
        <taxon>Eukaryota</taxon>
        <taxon>Viridiplantae</taxon>
        <taxon>Streptophyta</taxon>
        <taxon>Embryophyta</taxon>
        <taxon>Bryophyta</taxon>
        <taxon>Sphagnophytina</taxon>
        <taxon>Sphagnopsida</taxon>
        <taxon>Sphagnales</taxon>
        <taxon>Sphagnaceae</taxon>
        <taxon>Sphagnum</taxon>
    </lineage>
</organism>
<proteinExistence type="predicted"/>
<dbReference type="PANTHER" id="PTHR48040">
    <property type="entry name" value="PLEIOTROPIC DRUG RESISTANCE PROTEIN 1-LIKE ISOFORM X1"/>
    <property type="match status" value="1"/>
</dbReference>
<sequence length="285" mass="31204">MQRGSSSSSSSSSSSRVCVASDCSRKTLSGDHHVGLGRGPMQFADLTTLQPRGGGSHCTGSSSSSASTNEVDDRVSTSVLATCGVSMQEILEKNRDDDDDDDDDDDMEPELKKWAALEKLPTYDRLHTALLELDDKVELVGSTVAAADSRLQFIRTLAPVDVRKLGKGQRQRVVEKALATDDQQDNERLLLHIKERIERVGMELPKVEVRFQHLFVNADVYFGARALPTLFNFARNAFEGVLESLKICQTNKCDLGILNDVSGVIRPGRQVQQIGNSTLEPLEVA</sequence>
<feature type="compositionally biased region" description="Low complexity" evidence="1">
    <location>
        <begin position="58"/>
        <end position="67"/>
    </location>
</feature>
<evidence type="ECO:0000313" key="4">
    <source>
        <dbReference type="Proteomes" id="UP001497522"/>
    </source>
</evidence>
<evidence type="ECO:0000313" key="3">
    <source>
        <dbReference type="EMBL" id="CAK9873003.1"/>
    </source>
</evidence>
<gene>
    <name evidence="3" type="ORF">CSSPJE1EN2_LOCUS15573</name>
</gene>
<dbReference type="Proteomes" id="UP001497522">
    <property type="component" value="Chromosome 3"/>
</dbReference>
<dbReference type="InterPro" id="IPR029481">
    <property type="entry name" value="ABC_trans_N"/>
</dbReference>
<evidence type="ECO:0000256" key="1">
    <source>
        <dbReference type="SAM" id="MobiDB-lite"/>
    </source>
</evidence>
<feature type="domain" description="Pleiotropic ABC efflux transporter N-terminal" evidence="2">
    <location>
        <begin position="181"/>
        <end position="233"/>
    </location>
</feature>
<name>A0ABP1BCL5_9BRYO</name>
<dbReference type="Pfam" id="PF14510">
    <property type="entry name" value="ABC_trans_N"/>
    <property type="match status" value="1"/>
</dbReference>
<accession>A0ABP1BCL5</accession>
<keyword evidence="4" id="KW-1185">Reference proteome</keyword>
<feature type="region of interest" description="Disordered" evidence="1">
    <location>
        <begin position="45"/>
        <end position="73"/>
    </location>
</feature>
<dbReference type="PANTHER" id="PTHR48040:SF13">
    <property type="entry name" value="ABC TRANSPORTER G FAMILY MEMBER 31"/>
    <property type="match status" value="1"/>
</dbReference>
<protein>
    <recommendedName>
        <fullName evidence="2">Pleiotropic ABC efflux transporter N-terminal domain-containing protein</fullName>
    </recommendedName>
</protein>